<dbReference type="Pfam" id="PF18381">
    <property type="entry name" value="YcaO_C"/>
    <property type="match status" value="1"/>
</dbReference>
<gene>
    <name evidence="2" type="ORF">EHS89_20895</name>
</gene>
<dbReference type="GO" id="GO:0005840">
    <property type="term" value="C:ribosome"/>
    <property type="evidence" value="ECO:0007669"/>
    <property type="project" value="UniProtKB-KW"/>
</dbReference>
<dbReference type="PANTHER" id="PTHR37809">
    <property type="entry name" value="RIBOSOMAL PROTEIN S12 METHYLTHIOTRANSFERASE ACCESSORY FACTOR YCAO"/>
    <property type="match status" value="1"/>
</dbReference>
<dbReference type="GO" id="GO:0016740">
    <property type="term" value="F:transferase activity"/>
    <property type="evidence" value="ECO:0007669"/>
    <property type="project" value="UniProtKB-KW"/>
</dbReference>
<keyword evidence="2" id="KW-0808">Transferase</keyword>
<accession>A0A3P1SI11</accession>
<dbReference type="EMBL" id="RQXV01000020">
    <property type="protein sequence ID" value="RRC96666.1"/>
    <property type="molecule type" value="Genomic_DNA"/>
</dbReference>
<evidence type="ECO:0000259" key="1">
    <source>
        <dbReference type="PROSITE" id="PS51664"/>
    </source>
</evidence>
<protein>
    <submittedName>
        <fullName evidence="2">30s ribosomal protein S12 methylthiotransferase accessory protein YcaO</fullName>
    </submittedName>
</protein>
<name>A0A3P1SI11_9GAMM</name>
<keyword evidence="2" id="KW-0687">Ribonucleoprotein</keyword>
<feature type="domain" description="YcaO" evidence="1">
    <location>
        <begin position="58"/>
        <end position="426"/>
    </location>
</feature>
<dbReference type="NCBIfam" id="NF040716">
    <property type="entry name" value="YcaO_for_S12"/>
    <property type="match status" value="1"/>
</dbReference>
<dbReference type="PANTHER" id="PTHR37809:SF1">
    <property type="entry name" value="RIBOSOMAL PROTEIN S12 METHYLTHIOTRANSFERASE ACCESSORY FACTOR YCAO"/>
    <property type="match status" value="1"/>
</dbReference>
<keyword evidence="2" id="KW-0689">Ribosomal protein</keyword>
<dbReference type="Proteomes" id="UP000267535">
    <property type="component" value="Unassembled WGS sequence"/>
</dbReference>
<evidence type="ECO:0000313" key="3">
    <source>
        <dbReference type="Proteomes" id="UP000267535"/>
    </source>
</evidence>
<dbReference type="InterPro" id="IPR041080">
    <property type="entry name" value="YcaO_C"/>
</dbReference>
<dbReference type="AlphaFoldDB" id="A0A3P1SI11"/>
<dbReference type="InterPro" id="IPR003776">
    <property type="entry name" value="YcaO-like_dom"/>
</dbReference>
<dbReference type="PROSITE" id="PS51664">
    <property type="entry name" value="YCAO"/>
    <property type="match status" value="1"/>
</dbReference>
<comment type="caution">
    <text evidence="2">The sequence shown here is derived from an EMBL/GenBank/DDBJ whole genome shotgun (WGS) entry which is preliminary data.</text>
</comment>
<reference evidence="2 3" key="1">
    <citation type="submission" date="2018-11" db="EMBL/GenBank/DDBJ databases">
        <title>The draft genome sequence of Amphritea balenae JAMM 1525T.</title>
        <authorList>
            <person name="Fang Z."/>
            <person name="Zhang Y."/>
            <person name="Han X."/>
        </authorList>
    </citation>
    <scope>NUCLEOTIDE SEQUENCE [LARGE SCALE GENOMIC DNA]</scope>
    <source>
        <strain evidence="2 3">JAMM 1525</strain>
    </source>
</reference>
<keyword evidence="3" id="KW-1185">Reference proteome</keyword>
<dbReference type="Gene3D" id="3.30.1330.230">
    <property type="match status" value="1"/>
</dbReference>
<dbReference type="Pfam" id="PF02624">
    <property type="entry name" value="YcaO"/>
    <property type="match status" value="1"/>
</dbReference>
<organism evidence="2 3">
    <name type="scientific">Amphritea balenae</name>
    <dbReference type="NCBI Taxonomy" id="452629"/>
    <lineage>
        <taxon>Bacteria</taxon>
        <taxon>Pseudomonadati</taxon>
        <taxon>Pseudomonadota</taxon>
        <taxon>Gammaproteobacteria</taxon>
        <taxon>Oceanospirillales</taxon>
        <taxon>Oceanospirillaceae</taxon>
        <taxon>Amphritea</taxon>
    </lineage>
</organism>
<sequence>MTMIPGKDAPLEESISRMSTRLQSLGFEIEEVQWLNPVPNVWSVHIRDKNCSMLSTNGKGSSRDAALASALGEYFEQLSCNYFFADYYLGSVQADAEFVHYPNEKWFPITGAELPDGLLDEPTLMHYNMSGELKAPMLVDSNSGNSERGICAIPFIRQRTGNEVWIPVNIIGNLYVSNGMSAGNNRYEARVQALSEIFERHIKNTIISSGIGLPAIPQSVLDRYPSVAESIEALRGHGFVVLVKDASLGGKFPLVNVTLINPADGGCFASFGAHPKFEVALERTLAELLQGRALNNLVEFPLPSFDIAEVADQHNLETHFADSSGSVAWDMFSEKTDYEFTEWNIEGDTKAEFEHLCHLIHKVDMDIYIADYDHLGIDACRIVVPGMSEIYPVDELVWNNNNAGVSLREQVLKLSELTTTEAAVLSDKLEESGFDDQHSVAELIGIVPDKGTAWSSLRVGELKCLLNLKQGELTEALDWCDWVQHYGQLNADRTTLYRCLQQCLMFTLDEDRDVEDYQHLLTDIYGEQRVTEVQEVIAGKGVFTGLAGSSMALEAFGSHLNMLAAYARLQQAKKAL</sequence>
<dbReference type="NCBIfam" id="TIGR00702">
    <property type="entry name" value="YcaO-type kinase domain"/>
    <property type="match status" value="1"/>
</dbReference>
<evidence type="ECO:0000313" key="2">
    <source>
        <dbReference type="EMBL" id="RRC96666.1"/>
    </source>
</evidence>
<proteinExistence type="predicted"/>
<dbReference type="RefSeq" id="WP_124928119.1">
    <property type="nucleotide sequence ID" value="NZ_BMOH01000005.1"/>
</dbReference>
<dbReference type="OrthoDB" id="9761274at2"/>